<accession>A0ABQ5KJP8</accession>
<protein>
    <submittedName>
        <fullName evidence="1">Uncharacterized protein</fullName>
    </submittedName>
</protein>
<dbReference type="Proteomes" id="UP001057375">
    <property type="component" value="Unassembled WGS sequence"/>
</dbReference>
<name>A0ABQ5KJP8_9EUKA</name>
<reference evidence="1" key="1">
    <citation type="submission" date="2022-03" db="EMBL/GenBank/DDBJ databases">
        <title>Draft genome sequence of Aduncisulcus paluster, a free-living microaerophilic Fornicata.</title>
        <authorList>
            <person name="Yuyama I."/>
            <person name="Kume K."/>
            <person name="Tamura T."/>
            <person name="Inagaki Y."/>
            <person name="Hashimoto T."/>
        </authorList>
    </citation>
    <scope>NUCLEOTIDE SEQUENCE</scope>
    <source>
        <strain evidence="1">NY0171</strain>
    </source>
</reference>
<keyword evidence="2" id="KW-1185">Reference proteome</keyword>
<organism evidence="1 2">
    <name type="scientific">Aduncisulcus paluster</name>
    <dbReference type="NCBI Taxonomy" id="2918883"/>
    <lineage>
        <taxon>Eukaryota</taxon>
        <taxon>Metamonada</taxon>
        <taxon>Carpediemonas-like organisms</taxon>
        <taxon>Aduncisulcus</taxon>
    </lineage>
</organism>
<dbReference type="EMBL" id="BQXS01010044">
    <property type="protein sequence ID" value="GKT32737.1"/>
    <property type="molecule type" value="Genomic_DNA"/>
</dbReference>
<proteinExistence type="predicted"/>
<sequence>MRIFGSEALIYGLYDTNYYRGPFPVGHHGVIPIDETKATAEGLKDMDHDNLFKFLQGEAKLRFYPNLFLSFDKPRPIKELYICHHSYDDKIVEFNAEFSCLEGAKIKKEYEMKELRPYQVFWQSFPVGIENVISCDIHIVSKCPKAGFCTFFGIRFLADQEKELEWETIDRLSYKPWI</sequence>
<comment type="caution">
    <text evidence="1">The sequence shown here is derived from an EMBL/GenBank/DDBJ whole genome shotgun (WGS) entry which is preliminary data.</text>
</comment>
<evidence type="ECO:0000313" key="1">
    <source>
        <dbReference type="EMBL" id="GKT32737.1"/>
    </source>
</evidence>
<gene>
    <name evidence="1" type="ORF">ADUPG1_006816</name>
</gene>
<evidence type="ECO:0000313" key="2">
    <source>
        <dbReference type="Proteomes" id="UP001057375"/>
    </source>
</evidence>